<evidence type="ECO:0000313" key="15">
    <source>
        <dbReference type="Proteomes" id="UP000043763"/>
    </source>
</evidence>
<name>A0A0G4K3H6_9SPIR</name>
<keyword evidence="9 12" id="KW-0328">Glycosyltransferase</keyword>
<dbReference type="GO" id="GO:0006166">
    <property type="term" value="P:purine ribonucleoside salvage"/>
    <property type="evidence" value="ECO:0007669"/>
    <property type="project" value="UniProtKB-UniRule"/>
</dbReference>
<evidence type="ECO:0000256" key="7">
    <source>
        <dbReference type="ARBA" id="ARBA00011893"/>
    </source>
</evidence>
<dbReference type="GO" id="GO:0006168">
    <property type="term" value="P:adenine salvage"/>
    <property type="evidence" value="ECO:0007669"/>
    <property type="project" value="InterPro"/>
</dbReference>
<dbReference type="AlphaFoldDB" id="A0A0G4K3H6"/>
<dbReference type="GO" id="GO:0005737">
    <property type="term" value="C:cytoplasm"/>
    <property type="evidence" value="ECO:0007669"/>
    <property type="project" value="UniProtKB-SubCell"/>
</dbReference>
<dbReference type="Gene3D" id="3.40.50.2020">
    <property type="match status" value="1"/>
</dbReference>
<proteinExistence type="inferred from homology"/>
<dbReference type="OrthoDB" id="9803963at2"/>
<evidence type="ECO:0000256" key="9">
    <source>
        <dbReference type="ARBA" id="ARBA00022676"/>
    </source>
</evidence>
<dbReference type="GO" id="GO:0002055">
    <property type="term" value="F:adenine binding"/>
    <property type="evidence" value="ECO:0007669"/>
    <property type="project" value="TreeGrafter"/>
</dbReference>
<dbReference type="InterPro" id="IPR050054">
    <property type="entry name" value="UPRTase/APRTase"/>
</dbReference>
<evidence type="ECO:0000259" key="13">
    <source>
        <dbReference type="Pfam" id="PF00156"/>
    </source>
</evidence>
<comment type="subcellular location">
    <subcellularLocation>
        <location evidence="3 12">Cytoplasm</location>
    </subcellularLocation>
</comment>
<dbReference type="CDD" id="cd06223">
    <property type="entry name" value="PRTases_typeI"/>
    <property type="match status" value="1"/>
</dbReference>
<evidence type="ECO:0000256" key="3">
    <source>
        <dbReference type="ARBA" id="ARBA00004496"/>
    </source>
</evidence>
<comment type="subunit">
    <text evidence="6 12">Homodimer.</text>
</comment>
<dbReference type="PANTHER" id="PTHR32315:SF3">
    <property type="entry name" value="ADENINE PHOSPHORIBOSYLTRANSFERASE"/>
    <property type="match status" value="1"/>
</dbReference>
<comment type="similarity">
    <text evidence="5 12">Belongs to the purine/pyrimidine phosphoribosyltransferase family.</text>
</comment>
<dbReference type="SUPFAM" id="SSF53271">
    <property type="entry name" value="PRTase-like"/>
    <property type="match status" value="1"/>
</dbReference>
<reference evidence="15" key="1">
    <citation type="submission" date="2015-04" db="EMBL/GenBank/DDBJ databases">
        <authorList>
            <person name="Mushtaq Mamoona"/>
        </authorList>
    </citation>
    <scope>NUCLEOTIDE SEQUENCE [LARGE SCALE GENOMIC DNA]</scope>
    <source>
        <strain evidence="15">AN4859/03</strain>
    </source>
</reference>
<comment type="pathway">
    <text evidence="4 12">Purine metabolism; AMP biosynthesis via salvage pathway; AMP from adenine: step 1/1.</text>
</comment>
<keyword evidence="11 12" id="KW-0660">Purine salvage</keyword>
<evidence type="ECO:0000256" key="8">
    <source>
        <dbReference type="ARBA" id="ARBA00022490"/>
    </source>
</evidence>
<protein>
    <recommendedName>
        <fullName evidence="7 12">Adenine phosphoribosyltransferase</fullName>
        <shortName evidence="12">APRT</shortName>
        <ecNumber evidence="7 12">2.4.2.7</ecNumber>
    </recommendedName>
</protein>
<accession>A0A0G4K3H6</accession>
<dbReference type="NCBIfam" id="NF002636">
    <property type="entry name" value="PRK02304.1-5"/>
    <property type="match status" value="1"/>
</dbReference>
<dbReference type="HAMAP" id="MF_00004">
    <property type="entry name" value="Aden_phosphoribosyltr"/>
    <property type="match status" value="1"/>
</dbReference>
<dbReference type="InterPro" id="IPR005764">
    <property type="entry name" value="Ade_phspho_trans"/>
</dbReference>
<dbReference type="UniPathway" id="UPA00588">
    <property type="reaction ID" value="UER00646"/>
</dbReference>
<dbReference type="FunFam" id="3.40.50.2020:FF:000004">
    <property type="entry name" value="Adenine phosphoribosyltransferase"/>
    <property type="match status" value="1"/>
</dbReference>
<evidence type="ECO:0000256" key="1">
    <source>
        <dbReference type="ARBA" id="ARBA00000868"/>
    </source>
</evidence>
<evidence type="ECO:0000313" key="14">
    <source>
        <dbReference type="EMBL" id="CRF31435.1"/>
    </source>
</evidence>
<dbReference type="NCBIfam" id="TIGR01090">
    <property type="entry name" value="apt"/>
    <property type="match status" value="1"/>
</dbReference>
<dbReference type="NCBIfam" id="NF002633">
    <property type="entry name" value="PRK02304.1-2"/>
    <property type="match status" value="1"/>
</dbReference>
<dbReference type="EC" id="2.4.2.7" evidence="7 12"/>
<evidence type="ECO:0000256" key="5">
    <source>
        <dbReference type="ARBA" id="ARBA00008391"/>
    </source>
</evidence>
<dbReference type="EMBL" id="CVLB01000001">
    <property type="protein sequence ID" value="CRF31435.1"/>
    <property type="molecule type" value="Genomic_DNA"/>
</dbReference>
<evidence type="ECO:0000256" key="12">
    <source>
        <dbReference type="HAMAP-Rule" id="MF_00004"/>
    </source>
</evidence>
<keyword evidence="15" id="KW-1185">Reference proteome</keyword>
<feature type="domain" description="Phosphoribosyltransferase" evidence="13">
    <location>
        <begin position="27"/>
        <end position="167"/>
    </location>
</feature>
<evidence type="ECO:0000256" key="10">
    <source>
        <dbReference type="ARBA" id="ARBA00022679"/>
    </source>
</evidence>
<keyword evidence="10 12" id="KW-0808">Transferase</keyword>
<dbReference type="InterPro" id="IPR000836">
    <property type="entry name" value="PRTase_dom"/>
</dbReference>
<dbReference type="NCBIfam" id="NF002634">
    <property type="entry name" value="PRK02304.1-3"/>
    <property type="match status" value="1"/>
</dbReference>
<dbReference type="InterPro" id="IPR029057">
    <property type="entry name" value="PRTase-like"/>
</dbReference>
<comment type="function">
    <text evidence="2 12">Catalyzes a salvage reaction resulting in the formation of AMP, that is energically less costly than de novo synthesis.</text>
</comment>
<keyword evidence="8 12" id="KW-0963">Cytoplasm</keyword>
<evidence type="ECO:0000256" key="6">
    <source>
        <dbReference type="ARBA" id="ARBA00011738"/>
    </source>
</evidence>
<dbReference type="PANTHER" id="PTHR32315">
    <property type="entry name" value="ADENINE PHOSPHORIBOSYLTRANSFERASE"/>
    <property type="match status" value="1"/>
</dbReference>
<dbReference type="GO" id="GO:0044209">
    <property type="term" value="P:AMP salvage"/>
    <property type="evidence" value="ECO:0007669"/>
    <property type="project" value="UniProtKB-UniRule"/>
</dbReference>
<dbReference type="RefSeq" id="WP_048593316.1">
    <property type="nucleotide sequence ID" value="NZ_CVLB01000001.1"/>
</dbReference>
<organism evidence="14 15">
    <name type="scientific">Brachyspira suanatina</name>
    <dbReference type="NCBI Taxonomy" id="381802"/>
    <lineage>
        <taxon>Bacteria</taxon>
        <taxon>Pseudomonadati</taxon>
        <taxon>Spirochaetota</taxon>
        <taxon>Spirochaetia</taxon>
        <taxon>Brachyspirales</taxon>
        <taxon>Brachyspiraceae</taxon>
        <taxon>Brachyspira</taxon>
    </lineage>
</organism>
<dbReference type="Proteomes" id="UP000043763">
    <property type="component" value="Unassembled WGS sequence"/>
</dbReference>
<evidence type="ECO:0000256" key="2">
    <source>
        <dbReference type="ARBA" id="ARBA00003968"/>
    </source>
</evidence>
<evidence type="ECO:0000256" key="4">
    <source>
        <dbReference type="ARBA" id="ARBA00004659"/>
    </source>
</evidence>
<evidence type="ECO:0000256" key="11">
    <source>
        <dbReference type="ARBA" id="ARBA00022726"/>
    </source>
</evidence>
<gene>
    <name evidence="12 14" type="primary">apt</name>
    <name evidence="14" type="ORF">BRSU_0121</name>
</gene>
<dbReference type="Pfam" id="PF00156">
    <property type="entry name" value="Pribosyltran"/>
    <property type="match status" value="1"/>
</dbReference>
<comment type="catalytic activity">
    <reaction evidence="1 12">
        <text>AMP + diphosphate = 5-phospho-alpha-D-ribose 1-diphosphate + adenine</text>
        <dbReference type="Rhea" id="RHEA:16609"/>
        <dbReference type="ChEBI" id="CHEBI:16708"/>
        <dbReference type="ChEBI" id="CHEBI:33019"/>
        <dbReference type="ChEBI" id="CHEBI:58017"/>
        <dbReference type="ChEBI" id="CHEBI:456215"/>
        <dbReference type="EC" id="2.4.2.7"/>
    </reaction>
</comment>
<dbReference type="GO" id="GO:0016208">
    <property type="term" value="F:AMP binding"/>
    <property type="evidence" value="ECO:0007669"/>
    <property type="project" value="TreeGrafter"/>
</dbReference>
<sequence>MELKDYIRNIQDYPKKGILFRDITTLLQNKDAFKYAIDKMAEQISSEKIDYIVGAESRGFLIGSALAYKLNCGFIPVRKKGKLPYKTISEEYALEYGTDTLYMHEDAIKKGERVLIVDDLIATGGTALAMIKMVEKLEGVVVGSSFLIELKELNGRKEIEKYPVNVLIEY</sequence>
<dbReference type="GO" id="GO:0003999">
    <property type="term" value="F:adenine phosphoribosyltransferase activity"/>
    <property type="evidence" value="ECO:0007669"/>
    <property type="project" value="UniProtKB-UniRule"/>
</dbReference>